<dbReference type="GO" id="GO:0005886">
    <property type="term" value="C:plasma membrane"/>
    <property type="evidence" value="ECO:0007669"/>
    <property type="project" value="UniProtKB-SubCell"/>
</dbReference>
<dbReference type="EC" id="2.7.13.3" evidence="3"/>
<dbReference type="PROSITE" id="PS50109">
    <property type="entry name" value="HIS_KIN"/>
    <property type="match status" value="1"/>
</dbReference>
<evidence type="ECO:0000256" key="7">
    <source>
        <dbReference type="ARBA" id="ARBA00022741"/>
    </source>
</evidence>
<keyword evidence="11" id="KW-0472">Membrane</keyword>
<dbReference type="InterPro" id="IPR004358">
    <property type="entry name" value="Sig_transdc_His_kin-like_C"/>
</dbReference>
<keyword evidence="6" id="KW-0808">Transferase</keyword>
<evidence type="ECO:0000256" key="5">
    <source>
        <dbReference type="ARBA" id="ARBA00022553"/>
    </source>
</evidence>
<feature type="domain" description="Histidine kinase" evidence="12">
    <location>
        <begin position="1"/>
        <end position="169"/>
    </location>
</feature>
<keyword evidence="10" id="KW-0902">Two-component regulatory system</keyword>
<dbReference type="InterPro" id="IPR003594">
    <property type="entry name" value="HATPase_dom"/>
</dbReference>
<comment type="catalytic activity">
    <reaction evidence="1">
        <text>ATP + protein L-histidine = ADP + protein N-phospho-L-histidine.</text>
        <dbReference type="EC" id="2.7.13.3"/>
    </reaction>
</comment>
<dbReference type="FunFam" id="3.30.565.10:FF:000023">
    <property type="entry name" value="PAS domain-containing sensor histidine kinase"/>
    <property type="match status" value="1"/>
</dbReference>
<dbReference type="GO" id="GO:0005524">
    <property type="term" value="F:ATP binding"/>
    <property type="evidence" value="ECO:0007669"/>
    <property type="project" value="UniProtKB-KW"/>
</dbReference>
<keyword evidence="7" id="KW-0547">Nucleotide-binding</keyword>
<evidence type="ECO:0000256" key="2">
    <source>
        <dbReference type="ARBA" id="ARBA00004236"/>
    </source>
</evidence>
<comment type="caution">
    <text evidence="13">The sequence shown here is derived from an EMBL/GenBank/DDBJ whole genome shotgun (WGS) entry which is preliminary data.</text>
</comment>
<reference evidence="13" key="1">
    <citation type="submission" date="2019-03" db="EMBL/GenBank/DDBJ databases">
        <title>Lake Tanganyika Metagenome-Assembled Genomes (MAGs).</title>
        <authorList>
            <person name="Tran P."/>
        </authorList>
    </citation>
    <scope>NUCLEOTIDE SEQUENCE</scope>
    <source>
        <strain evidence="13">K_DeepCast_65m_m2_066</strain>
    </source>
</reference>
<dbReference type="GO" id="GO:0030295">
    <property type="term" value="F:protein kinase activator activity"/>
    <property type="evidence" value="ECO:0007669"/>
    <property type="project" value="TreeGrafter"/>
</dbReference>
<organism evidence="13 14">
    <name type="scientific">Tectimicrobiota bacterium</name>
    <dbReference type="NCBI Taxonomy" id="2528274"/>
    <lineage>
        <taxon>Bacteria</taxon>
        <taxon>Pseudomonadati</taxon>
        <taxon>Nitrospinota/Tectimicrobiota group</taxon>
        <taxon>Candidatus Tectimicrobiota</taxon>
    </lineage>
</organism>
<evidence type="ECO:0000256" key="11">
    <source>
        <dbReference type="ARBA" id="ARBA00023136"/>
    </source>
</evidence>
<dbReference type="GO" id="GO:0004673">
    <property type="term" value="F:protein histidine kinase activity"/>
    <property type="evidence" value="ECO:0007669"/>
    <property type="project" value="UniProtKB-EC"/>
</dbReference>
<accession>A0A938B2T5</accession>
<dbReference type="InterPro" id="IPR036890">
    <property type="entry name" value="HATPase_C_sf"/>
</dbReference>
<keyword evidence="8" id="KW-0418">Kinase</keyword>
<evidence type="ECO:0000256" key="3">
    <source>
        <dbReference type="ARBA" id="ARBA00012438"/>
    </source>
</evidence>
<evidence type="ECO:0000256" key="10">
    <source>
        <dbReference type="ARBA" id="ARBA00023012"/>
    </source>
</evidence>
<sequence>MNELIDDLLAYSRLEQRHLRLEAIALGELWENLQAERQADITSRQMTITSELLRPEISADKESLKQILRNLLDNALKFTEHTSQPHITLRCHDNASVWVLQVQDNGIGFDMRYHDRIFEMFQRLQRQEDYPGTGVGLAIVRKAVERMGGRTWATSMPGQGATFFVEIAK</sequence>
<evidence type="ECO:0000256" key="8">
    <source>
        <dbReference type="ARBA" id="ARBA00022777"/>
    </source>
</evidence>
<dbReference type="GO" id="GO:0007234">
    <property type="term" value="P:osmosensory signaling via phosphorelay pathway"/>
    <property type="evidence" value="ECO:0007669"/>
    <property type="project" value="TreeGrafter"/>
</dbReference>
<dbReference type="InterPro" id="IPR005467">
    <property type="entry name" value="His_kinase_dom"/>
</dbReference>
<evidence type="ECO:0000313" key="13">
    <source>
        <dbReference type="EMBL" id="MBM3224551.1"/>
    </source>
</evidence>
<dbReference type="AlphaFoldDB" id="A0A938B2T5"/>
<protein>
    <recommendedName>
        <fullName evidence="3">histidine kinase</fullName>
        <ecNumber evidence="3">2.7.13.3</ecNumber>
    </recommendedName>
</protein>
<evidence type="ECO:0000259" key="12">
    <source>
        <dbReference type="PROSITE" id="PS50109"/>
    </source>
</evidence>
<name>A0A938B2T5_UNCTE</name>
<evidence type="ECO:0000313" key="14">
    <source>
        <dbReference type="Proteomes" id="UP000712673"/>
    </source>
</evidence>
<keyword evidence="5" id="KW-0597">Phosphoprotein</keyword>
<dbReference type="PANTHER" id="PTHR42878:SF15">
    <property type="entry name" value="BACTERIOPHYTOCHROME"/>
    <property type="match status" value="1"/>
</dbReference>
<dbReference type="SUPFAM" id="SSF55874">
    <property type="entry name" value="ATPase domain of HSP90 chaperone/DNA topoisomerase II/histidine kinase"/>
    <property type="match status" value="1"/>
</dbReference>
<dbReference type="EMBL" id="VGLS01000351">
    <property type="protein sequence ID" value="MBM3224551.1"/>
    <property type="molecule type" value="Genomic_DNA"/>
</dbReference>
<dbReference type="GO" id="GO:0000156">
    <property type="term" value="F:phosphorelay response regulator activity"/>
    <property type="evidence" value="ECO:0007669"/>
    <property type="project" value="TreeGrafter"/>
</dbReference>
<keyword evidence="4" id="KW-1003">Cell membrane</keyword>
<evidence type="ECO:0000256" key="1">
    <source>
        <dbReference type="ARBA" id="ARBA00000085"/>
    </source>
</evidence>
<evidence type="ECO:0000256" key="9">
    <source>
        <dbReference type="ARBA" id="ARBA00022840"/>
    </source>
</evidence>
<dbReference type="SMART" id="SM00387">
    <property type="entry name" value="HATPase_c"/>
    <property type="match status" value="1"/>
</dbReference>
<proteinExistence type="predicted"/>
<dbReference type="PANTHER" id="PTHR42878">
    <property type="entry name" value="TWO-COMPONENT HISTIDINE KINASE"/>
    <property type="match status" value="1"/>
</dbReference>
<evidence type="ECO:0000256" key="4">
    <source>
        <dbReference type="ARBA" id="ARBA00022475"/>
    </source>
</evidence>
<dbReference type="Proteomes" id="UP000712673">
    <property type="component" value="Unassembled WGS sequence"/>
</dbReference>
<gene>
    <name evidence="13" type="ORF">FJZ47_12215</name>
</gene>
<comment type="subcellular location">
    <subcellularLocation>
        <location evidence="2">Cell membrane</location>
    </subcellularLocation>
</comment>
<evidence type="ECO:0000256" key="6">
    <source>
        <dbReference type="ARBA" id="ARBA00022679"/>
    </source>
</evidence>
<dbReference type="Gene3D" id="3.30.565.10">
    <property type="entry name" value="Histidine kinase-like ATPase, C-terminal domain"/>
    <property type="match status" value="1"/>
</dbReference>
<dbReference type="InterPro" id="IPR050351">
    <property type="entry name" value="BphY/WalK/GraS-like"/>
</dbReference>
<keyword evidence="9" id="KW-0067">ATP-binding</keyword>
<dbReference type="PRINTS" id="PR00344">
    <property type="entry name" value="BCTRLSENSOR"/>
</dbReference>
<dbReference type="Pfam" id="PF02518">
    <property type="entry name" value="HATPase_c"/>
    <property type="match status" value="1"/>
</dbReference>